<dbReference type="PANTHER" id="PTHR43618:SF8">
    <property type="entry name" value="7ALPHA-HYDROXYSTEROID DEHYDROGENASE"/>
    <property type="match status" value="1"/>
</dbReference>
<reference evidence="4 5" key="1">
    <citation type="submission" date="2019-03" db="EMBL/GenBank/DDBJ databases">
        <title>Sequencing 25 genomes of Wallemia mellicola.</title>
        <authorList>
            <person name="Gostincar C."/>
        </authorList>
    </citation>
    <scope>NUCLEOTIDE SEQUENCE [LARGE SCALE GENOMIC DNA]</scope>
    <source>
        <strain evidence="4 5">EXF-8738</strain>
    </source>
</reference>
<dbReference type="PRINTS" id="PR00080">
    <property type="entry name" value="SDRFAMILY"/>
</dbReference>
<dbReference type="SUPFAM" id="SSF51735">
    <property type="entry name" value="NAD(P)-binding Rossmann-fold domains"/>
    <property type="match status" value="1"/>
</dbReference>
<dbReference type="AlphaFoldDB" id="A0A4T0R6B5"/>
<dbReference type="Pfam" id="PF13561">
    <property type="entry name" value="adh_short_C2"/>
    <property type="match status" value="1"/>
</dbReference>
<dbReference type="Proteomes" id="UP000305647">
    <property type="component" value="Unassembled WGS sequence"/>
</dbReference>
<dbReference type="PRINTS" id="PR00081">
    <property type="entry name" value="GDHRDH"/>
</dbReference>
<evidence type="ECO:0000313" key="4">
    <source>
        <dbReference type="EMBL" id="TIC33375.1"/>
    </source>
</evidence>
<organism evidence="4 5">
    <name type="scientific">Wallemia mellicola</name>
    <dbReference type="NCBI Taxonomy" id="1708541"/>
    <lineage>
        <taxon>Eukaryota</taxon>
        <taxon>Fungi</taxon>
        <taxon>Dikarya</taxon>
        <taxon>Basidiomycota</taxon>
        <taxon>Wallemiomycotina</taxon>
        <taxon>Wallemiomycetes</taxon>
        <taxon>Wallemiales</taxon>
        <taxon>Wallemiaceae</taxon>
        <taxon>Wallemia</taxon>
    </lineage>
</organism>
<evidence type="ECO:0000256" key="1">
    <source>
        <dbReference type="ARBA" id="ARBA00006484"/>
    </source>
</evidence>
<dbReference type="InterPro" id="IPR052178">
    <property type="entry name" value="Sec_Metab_Biosynth_SDR"/>
</dbReference>
<dbReference type="InterPro" id="IPR002347">
    <property type="entry name" value="SDR_fam"/>
</dbReference>
<evidence type="ECO:0000313" key="5">
    <source>
        <dbReference type="Proteomes" id="UP000305647"/>
    </source>
</evidence>
<comment type="similarity">
    <text evidence="1">Belongs to the short-chain dehydrogenases/reductases (SDR) family.</text>
</comment>
<evidence type="ECO:0000256" key="2">
    <source>
        <dbReference type="ARBA" id="ARBA00022857"/>
    </source>
</evidence>
<keyword evidence="3" id="KW-0560">Oxidoreductase</keyword>
<accession>A0A4T0R6B5</accession>
<proteinExistence type="inferred from homology"/>
<dbReference type="Gene3D" id="3.40.50.720">
    <property type="entry name" value="NAD(P)-binding Rossmann-like Domain"/>
    <property type="match status" value="1"/>
</dbReference>
<protein>
    <submittedName>
        <fullName evidence="4">NAD(P)-binding protein</fullName>
    </submittedName>
</protein>
<evidence type="ECO:0000256" key="3">
    <source>
        <dbReference type="ARBA" id="ARBA00023002"/>
    </source>
</evidence>
<dbReference type="PROSITE" id="PS00061">
    <property type="entry name" value="ADH_SHORT"/>
    <property type="match status" value="1"/>
</dbReference>
<name>A0A4T0R6B5_9BASI</name>
<dbReference type="GO" id="GO:0016491">
    <property type="term" value="F:oxidoreductase activity"/>
    <property type="evidence" value="ECO:0007669"/>
    <property type="project" value="UniProtKB-KW"/>
</dbReference>
<gene>
    <name evidence="4" type="ORF">E3Q10_00810</name>
</gene>
<comment type="caution">
    <text evidence="4">The sequence shown here is derived from an EMBL/GenBank/DDBJ whole genome shotgun (WGS) entry which is preliminary data.</text>
</comment>
<sequence length="277" mass="29410">MSDKRATLQLQELYSVKDAICVVTGGASGLGLTISQTLVQNLAKKLYITSRNVNQLKEAQKYLQSLNNNCVVEYIPSNLSTKSGVDTVVDYVKARENQLDILVNNSGVTWGAKLEDFPEQAGFDNVMALNVKASFYMIAGLASLLAEGKTNTAPAHVVNISSIAGLATTAQNGGLTGGGVGVWSYNASKAALNSLTKTLAQTLSRRNIMVNAILPGVFETRMTRYGLDKYKDKILSSQPTGRYGEGPDLAATLLFLVSKGSAHVTGNLIVLDGGSTL</sequence>
<dbReference type="PANTHER" id="PTHR43618">
    <property type="entry name" value="7-ALPHA-HYDROXYSTEROID DEHYDROGENASE"/>
    <property type="match status" value="1"/>
</dbReference>
<keyword evidence="2" id="KW-0521">NADP</keyword>
<dbReference type="InterPro" id="IPR020904">
    <property type="entry name" value="Sc_DH/Rdtase_CS"/>
</dbReference>
<dbReference type="InterPro" id="IPR036291">
    <property type="entry name" value="NAD(P)-bd_dom_sf"/>
</dbReference>
<dbReference type="EMBL" id="SPRO01000005">
    <property type="protein sequence ID" value="TIC33375.1"/>
    <property type="molecule type" value="Genomic_DNA"/>
</dbReference>